<dbReference type="Gene3D" id="3.90.190.20">
    <property type="entry name" value="Mur ligase, C-terminal domain"/>
    <property type="match status" value="1"/>
</dbReference>
<feature type="compositionally biased region" description="Polar residues" evidence="1">
    <location>
        <begin position="236"/>
        <end position="246"/>
    </location>
</feature>
<organism evidence="4 5">
    <name type="scientific">Platanthera guangdongensis</name>
    <dbReference type="NCBI Taxonomy" id="2320717"/>
    <lineage>
        <taxon>Eukaryota</taxon>
        <taxon>Viridiplantae</taxon>
        <taxon>Streptophyta</taxon>
        <taxon>Embryophyta</taxon>
        <taxon>Tracheophyta</taxon>
        <taxon>Spermatophyta</taxon>
        <taxon>Magnoliopsida</taxon>
        <taxon>Liliopsida</taxon>
        <taxon>Asparagales</taxon>
        <taxon>Orchidaceae</taxon>
        <taxon>Orchidoideae</taxon>
        <taxon>Orchideae</taxon>
        <taxon>Orchidinae</taxon>
        <taxon>Platanthera</taxon>
    </lineage>
</organism>
<dbReference type="SUPFAM" id="SSF53623">
    <property type="entry name" value="MurD-like peptide ligases, catalytic domain"/>
    <property type="match status" value="1"/>
</dbReference>
<feature type="domain" description="Mur ligase N-terminal catalytic" evidence="2">
    <location>
        <begin position="372"/>
        <end position="448"/>
    </location>
</feature>
<sequence length="835" mass="91835">MIEDLLSDHLQDRQIGLFCGQRLEVRRALWTAEGKRSSASLANNGSCEILQAWGDDELGRVSNSSDSIWTKWENRNDELANQHCELNPSVNTDVHVFHPFSSSRLIFSAPKSSKPPSTLSTDRWLYPFNSSRPYASPPAVPSSPHAACRRYPLRPPALTASSARSHLTKIRRRPRRIPPTAYRALSSFVFRSRPHVAGRRSSSRRTSTYLFLPSPLKKTRLHPPTQTPIHHPAKTHSATSTAPFPSSVRNSSSKVFFLQTPPKSKIEVTPVVAVDDLSHGEILDLEEIEELHGLTEISMDEIEKEKSKSMAEKEDKTASSVPDPPSFDLDLDSLSKSRDQISDPDFKMTLAELLDESRVVPVSVHGHLEVLITGIQHDPKEVSSGDHFIRCAGASTDGHDSLIEADRRGAVAAVADKEINLDETLALKALIIVEDTDLVLPVLAASFYGNPSRTLSVIGITGTHGKTSTAHLVKAMYEAMGLRTGMLSSLGYYIHGDNILEASDSTPDAVSVQKLMAKMVHNGTEAVVMETSSSGLSKGSCNQVDFDISVFTNLSKGQLGFHGTAEEYRSSIGKLFERMIDPERNRTPMLLISYVPVVSYAMEDRSAGVYPLKFDLSLFETQVLVQMPKGILEISSGLLGRHNIYNILAAVAVGIAVGAPLEDIVRGVEEVDAVPGRCELIDEEQAFGVVVDYARAPYDLCRLLDTMRELRPRRIITVDILDDMLTGVGWSMQDYLNYGENDYYPPLPNGHRLFLHDIRRVAVRAAVAMGEEADIVISQHGNQTSGSSLSWKVGRPISTPSRSPNSSCEMHSPSAFVFIRIAVFSNQPFSGCVMA</sequence>
<comment type="caution">
    <text evidence="4">The sequence shown here is derived from an EMBL/GenBank/DDBJ whole genome shotgun (WGS) entry which is preliminary data.</text>
</comment>
<feature type="region of interest" description="Disordered" evidence="1">
    <location>
        <begin position="216"/>
        <end position="246"/>
    </location>
</feature>
<dbReference type="SUPFAM" id="SSF63418">
    <property type="entry name" value="MurE/MurF N-terminal domain"/>
    <property type="match status" value="1"/>
</dbReference>
<dbReference type="Proteomes" id="UP001412067">
    <property type="component" value="Unassembled WGS sequence"/>
</dbReference>
<dbReference type="SUPFAM" id="SSF53244">
    <property type="entry name" value="MurD-like peptide ligases, peptide-binding domain"/>
    <property type="match status" value="1"/>
</dbReference>
<evidence type="ECO:0000259" key="3">
    <source>
        <dbReference type="Pfam" id="PF08245"/>
    </source>
</evidence>
<dbReference type="Gene3D" id="3.40.1190.10">
    <property type="entry name" value="Mur-like, catalytic domain"/>
    <property type="match status" value="1"/>
</dbReference>
<keyword evidence="5" id="KW-1185">Reference proteome</keyword>
<evidence type="ECO:0000313" key="4">
    <source>
        <dbReference type="EMBL" id="KAK8948303.1"/>
    </source>
</evidence>
<evidence type="ECO:0000313" key="5">
    <source>
        <dbReference type="Proteomes" id="UP001412067"/>
    </source>
</evidence>
<evidence type="ECO:0000259" key="2">
    <source>
        <dbReference type="Pfam" id="PF01225"/>
    </source>
</evidence>
<dbReference type="PANTHER" id="PTHR23135">
    <property type="entry name" value="MUR LIGASE FAMILY MEMBER"/>
    <property type="match status" value="1"/>
</dbReference>
<evidence type="ECO:0000256" key="1">
    <source>
        <dbReference type="SAM" id="MobiDB-lite"/>
    </source>
</evidence>
<reference evidence="4 5" key="1">
    <citation type="journal article" date="2022" name="Nat. Plants">
        <title>Genomes of leafy and leafless Platanthera orchids illuminate the evolution of mycoheterotrophy.</title>
        <authorList>
            <person name="Li M.H."/>
            <person name="Liu K.W."/>
            <person name="Li Z."/>
            <person name="Lu H.C."/>
            <person name="Ye Q.L."/>
            <person name="Zhang D."/>
            <person name="Wang J.Y."/>
            <person name="Li Y.F."/>
            <person name="Zhong Z.M."/>
            <person name="Liu X."/>
            <person name="Yu X."/>
            <person name="Liu D.K."/>
            <person name="Tu X.D."/>
            <person name="Liu B."/>
            <person name="Hao Y."/>
            <person name="Liao X.Y."/>
            <person name="Jiang Y.T."/>
            <person name="Sun W.H."/>
            <person name="Chen J."/>
            <person name="Chen Y.Q."/>
            <person name="Ai Y."/>
            <person name="Zhai J.W."/>
            <person name="Wu S.S."/>
            <person name="Zhou Z."/>
            <person name="Hsiao Y.Y."/>
            <person name="Wu W.L."/>
            <person name="Chen Y.Y."/>
            <person name="Lin Y.F."/>
            <person name="Hsu J.L."/>
            <person name="Li C.Y."/>
            <person name="Wang Z.W."/>
            <person name="Zhao X."/>
            <person name="Zhong W.Y."/>
            <person name="Ma X.K."/>
            <person name="Ma L."/>
            <person name="Huang J."/>
            <person name="Chen G.Z."/>
            <person name="Huang M.Z."/>
            <person name="Huang L."/>
            <person name="Peng D.H."/>
            <person name="Luo Y.B."/>
            <person name="Zou S.Q."/>
            <person name="Chen S.P."/>
            <person name="Lan S."/>
            <person name="Tsai W.C."/>
            <person name="Van de Peer Y."/>
            <person name="Liu Z.J."/>
        </authorList>
    </citation>
    <scope>NUCLEOTIDE SEQUENCE [LARGE SCALE GENOMIC DNA]</scope>
    <source>
        <strain evidence="4">Lor288</strain>
    </source>
</reference>
<dbReference type="NCBIfam" id="TIGR01085">
    <property type="entry name" value="murE"/>
    <property type="match status" value="1"/>
</dbReference>
<feature type="compositionally biased region" description="Polar residues" evidence="1">
    <location>
        <begin position="798"/>
        <end position="808"/>
    </location>
</feature>
<dbReference type="EMBL" id="JBBWWR010000016">
    <property type="protein sequence ID" value="KAK8948303.1"/>
    <property type="molecule type" value="Genomic_DNA"/>
</dbReference>
<feature type="region of interest" description="Disordered" evidence="1">
    <location>
        <begin position="303"/>
        <end position="327"/>
    </location>
</feature>
<feature type="compositionally biased region" description="Polar residues" evidence="1">
    <location>
        <begin position="781"/>
        <end position="790"/>
    </location>
</feature>
<dbReference type="InterPro" id="IPR005761">
    <property type="entry name" value="UDP-N-AcMur-Glu-dNH2Pim_ligase"/>
</dbReference>
<proteinExistence type="predicted"/>
<dbReference type="InterPro" id="IPR035911">
    <property type="entry name" value="MurE/MurF_N"/>
</dbReference>
<dbReference type="Pfam" id="PF08245">
    <property type="entry name" value="Mur_ligase_M"/>
    <property type="match status" value="1"/>
</dbReference>
<protein>
    <submittedName>
        <fullName evidence="4">Uncharacterized protein</fullName>
    </submittedName>
</protein>
<name>A0ABR2LT89_9ASPA</name>
<feature type="region of interest" description="Disordered" evidence="1">
    <location>
        <begin position="781"/>
        <end position="808"/>
    </location>
</feature>
<gene>
    <name evidence="4" type="ORF">KSP40_PGU010532</name>
</gene>
<accession>A0ABR2LT89</accession>
<feature type="domain" description="Mur ligase central" evidence="3">
    <location>
        <begin position="460"/>
        <end position="653"/>
    </location>
</feature>
<dbReference type="InterPro" id="IPR000713">
    <property type="entry name" value="Mur_ligase_N"/>
</dbReference>
<dbReference type="InterPro" id="IPR036565">
    <property type="entry name" value="Mur-like_cat_sf"/>
</dbReference>
<dbReference type="PANTHER" id="PTHR23135:SF4">
    <property type="entry name" value="UDP-N-ACETYLMURAMOYL-L-ALANYL-D-GLUTAMATE--2,6-DIAMINOPIMELATE LIGASE MURE HOMOLOG, CHLOROPLASTIC"/>
    <property type="match status" value="1"/>
</dbReference>
<feature type="compositionally biased region" description="Basic and acidic residues" evidence="1">
    <location>
        <begin position="303"/>
        <end position="317"/>
    </location>
</feature>
<dbReference type="Gene3D" id="3.40.1390.10">
    <property type="entry name" value="MurE/MurF, N-terminal domain"/>
    <property type="match status" value="1"/>
</dbReference>
<dbReference type="InterPro" id="IPR036615">
    <property type="entry name" value="Mur_ligase_C_dom_sf"/>
</dbReference>
<dbReference type="Pfam" id="PF01225">
    <property type="entry name" value="Mur_ligase"/>
    <property type="match status" value="1"/>
</dbReference>
<dbReference type="InterPro" id="IPR013221">
    <property type="entry name" value="Mur_ligase_cen"/>
</dbReference>